<keyword evidence="3" id="KW-1185">Reference proteome</keyword>
<organism evidence="2 3">
    <name type="scientific">Nematostella vectensis</name>
    <name type="common">Starlet sea anemone</name>
    <dbReference type="NCBI Taxonomy" id="45351"/>
    <lineage>
        <taxon>Eukaryota</taxon>
        <taxon>Metazoa</taxon>
        <taxon>Cnidaria</taxon>
        <taxon>Anthozoa</taxon>
        <taxon>Hexacorallia</taxon>
        <taxon>Actiniaria</taxon>
        <taxon>Edwardsiidae</taxon>
        <taxon>Nematostella</taxon>
    </lineage>
</organism>
<dbReference type="EMBL" id="DS469537">
    <property type="protein sequence ID" value="EDO45221.1"/>
    <property type="molecule type" value="Genomic_DNA"/>
</dbReference>
<sequence length="54" mass="6031">MDVRDLAFVLACVLSGPEPYQSPEYNVFPTYTDEVTEFQGSSLTHEACAIKEKC</sequence>
<evidence type="ECO:0000313" key="1">
    <source>
        <dbReference type="EMBL" id="EDO29143.1"/>
    </source>
</evidence>
<dbReference type="AlphaFoldDB" id="A7RTI5"/>
<proteinExistence type="predicted"/>
<evidence type="ECO:0000313" key="3">
    <source>
        <dbReference type="Proteomes" id="UP000001593"/>
    </source>
</evidence>
<dbReference type="Proteomes" id="UP000001593">
    <property type="component" value="Unassembled WGS sequence"/>
</dbReference>
<reference evidence="2 3" key="1">
    <citation type="journal article" date="2007" name="Science">
        <title>Sea anemone genome reveals ancestral eumetazoan gene repertoire and genomic organization.</title>
        <authorList>
            <person name="Putnam N.H."/>
            <person name="Srivastava M."/>
            <person name="Hellsten U."/>
            <person name="Dirks B."/>
            <person name="Chapman J."/>
            <person name="Salamov A."/>
            <person name="Terry A."/>
            <person name="Shapiro H."/>
            <person name="Lindquist E."/>
            <person name="Kapitonov V.V."/>
            <person name="Jurka J."/>
            <person name="Genikhovich G."/>
            <person name="Grigoriev I.V."/>
            <person name="Lucas S.M."/>
            <person name="Steele R.E."/>
            <person name="Finnerty J.R."/>
            <person name="Technau U."/>
            <person name="Martindale M.Q."/>
            <person name="Rokhsar D.S."/>
        </authorList>
    </citation>
    <scope>NUCLEOTIDE SEQUENCE [LARGE SCALE GENOMIC DNA]</scope>
    <source>
        <strain evidence="2">CH2 x CH6</strain>
        <strain evidence="3">CH2 X CH6</strain>
    </source>
</reference>
<evidence type="ECO:0000313" key="2">
    <source>
        <dbReference type="EMBL" id="EDO45221.1"/>
    </source>
</evidence>
<dbReference type="EMBL" id="DS470871">
    <property type="protein sequence ID" value="EDO29143.1"/>
    <property type="molecule type" value="Genomic_DNA"/>
</dbReference>
<protein>
    <submittedName>
        <fullName evidence="2">Uncharacterized protein</fullName>
    </submittedName>
</protein>
<gene>
    <name evidence="2" type="ORF">NEMVEDRAFT_v1g232243</name>
    <name evidence="1" type="ORF">NEMVEDRAFT_v1g233833</name>
</gene>
<accession>A7RTI5</accession>
<dbReference type="InParanoid" id="A7RTI5"/>
<dbReference type="HOGENOM" id="CLU_3052750_0_0_1"/>
<name>A7RTI5_NEMVE</name>